<name>A0A0L6V0E1_9BASI</name>
<dbReference type="InterPro" id="IPR011598">
    <property type="entry name" value="bHLH_dom"/>
</dbReference>
<keyword evidence="2" id="KW-0805">Transcription regulation</keyword>
<evidence type="ECO:0000313" key="7">
    <source>
        <dbReference type="EMBL" id="KNZ54214.1"/>
    </source>
</evidence>
<dbReference type="GO" id="GO:0000981">
    <property type="term" value="F:DNA-binding transcription factor activity, RNA polymerase II-specific"/>
    <property type="evidence" value="ECO:0007669"/>
    <property type="project" value="TreeGrafter"/>
</dbReference>
<dbReference type="VEuPathDB" id="FungiDB:VP01_3007g1"/>
<feature type="compositionally biased region" description="Low complexity" evidence="5">
    <location>
        <begin position="82"/>
        <end position="99"/>
    </location>
</feature>
<keyword evidence="3" id="KW-0804">Transcription</keyword>
<dbReference type="InterPro" id="IPR036638">
    <property type="entry name" value="HLH_DNA-bd_sf"/>
</dbReference>
<organism evidence="7 8">
    <name type="scientific">Puccinia sorghi</name>
    <dbReference type="NCBI Taxonomy" id="27349"/>
    <lineage>
        <taxon>Eukaryota</taxon>
        <taxon>Fungi</taxon>
        <taxon>Dikarya</taxon>
        <taxon>Basidiomycota</taxon>
        <taxon>Pucciniomycotina</taxon>
        <taxon>Pucciniomycetes</taxon>
        <taxon>Pucciniales</taxon>
        <taxon>Pucciniaceae</taxon>
        <taxon>Puccinia</taxon>
    </lineage>
</organism>
<dbReference type="PANTHER" id="PTHR46117:SF3">
    <property type="entry name" value="FI24210P1"/>
    <property type="match status" value="1"/>
</dbReference>
<feature type="domain" description="BHLH" evidence="6">
    <location>
        <begin position="307"/>
        <end position="391"/>
    </location>
</feature>
<dbReference type="SUPFAM" id="SSF47459">
    <property type="entry name" value="HLH, helix-loop-helix DNA-binding domain"/>
    <property type="match status" value="1"/>
</dbReference>
<dbReference type="Pfam" id="PF00010">
    <property type="entry name" value="HLH"/>
    <property type="match status" value="1"/>
</dbReference>
<proteinExistence type="predicted"/>
<dbReference type="Proteomes" id="UP000037035">
    <property type="component" value="Unassembled WGS sequence"/>
</dbReference>
<comment type="subcellular location">
    <subcellularLocation>
        <location evidence="1">Nucleus</location>
    </subcellularLocation>
</comment>
<evidence type="ECO:0000256" key="1">
    <source>
        <dbReference type="ARBA" id="ARBA00004123"/>
    </source>
</evidence>
<feature type="region of interest" description="Disordered" evidence="5">
    <location>
        <begin position="77"/>
        <end position="99"/>
    </location>
</feature>
<dbReference type="EMBL" id="LAVV01007955">
    <property type="protein sequence ID" value="KNZ54214.1"/>
    <property type="molecule type" value="Genomic_DNA"/>
</dbReference>
<evidence type="ECO:0000256" key="3">
    <source>
        <dbReference type="ARBA" id="ARBA00023163"/>
    </source>
</evidence>
<feature type="region of interest" description="Disordered" evidence="5">
    <location>
        <begin position="1"/>
        <end position="40"/>
    </location>
</feature>
<gene>
    <name evidence="7" type="ORF">VP01_3007g1</name>
</gene>
<keyword evidence="4" id="KW-0539">Nucleus</keyword>
<feature type="compositionally biased region" description="Polar residues" evidence="5">
    <location>
        <begin position="30"/>
        <end position="40"/>
    </location>
</feature>
<dbReference type="STRING" id="27349.A0A0L6V0E1"/>
<dbReference type="OrthoDB" id="690068at2759"/>
<dbReference type="GO" id="GO:0005634">
    <property type="term" value="C:nucleus"/>
    <property type="evidence" value="ECO:0007669"/>
    <property type="project" value="UniProtKB-SubCell"/>
</dbReference>
<dbReference type="AlphaFoldDB" id="A0A0L6V0E1"/>
<sequence length="431" mass="48085">MSSHPQSSSYHRVQQPSIQPKRFNGFLGPSHSNSNSNSDQRQFQFNNLFGTQQQTTQAYQFSSSFTDDELIDSLIHHHHHQQQPTNNHHNSSDSNNCINHHQSATLTQPISFDQINLSHQPPANSNGAHHPIPIATSATSPDTERHASFSSSLPIEEHQLLLSPSSSSTHPSHAHSPSTISQLSSTHHTLRSSRSPQPKPLNNQHANYPFSPPTSITTTLVDEDRSPAISTISVCESTTQHSLSCSQPIGNTFYRPMTSADDSAVKSPIGRMSDELFLSTSLPTRRTFSPHAIIDQHKIILDEKRRKRRESHNAVERRRRDNINDRITELAELLPSSMLETVVTPNESGMMMVVNEEPSQTDDAQSLNPAPLTKPNKGVILAKFNRSITSSTCNICWNYSINGIPNWKLSSEGFARQQLNHTIPIYSRETV</sequence>
<dbReference type="InterPro" id="IPR051732">
    <property type="entry name" value="USF"/>
</dbReference>
<evidence type="ECO:0000259" key="6">
    <source>
        <dbReference type="PROSITE" id="PS50888"/>
    </source>
</evidence>
<dbReference type="GO" id="GO:0000978">
    <property type="term" value="F:RNA polymerase II cis-regulatory region sequence-specific DNA binding"/>
    <property type="evidence" value="ECO:0007669"/>
    <property type="project" value="TreeGrafter"/>
</dbReference>
<dbReference type="PANTHER" id="PTHR46117">
    <property type="entry name" value="FI24210P1"/>
    <property type="match status" value="1"/>
</dbReference>
<keyword evidence="8" id="KW-1185">Reference proteome</keyword>
<feature type="compositionally biased region" description="Polar residues" evidence="5">
    <location>
        <begin position="115"/>
        <end position="127"/>
    </location>
</feature>
<feature type="region of interest" description="Disordered" evidence="5">
    <location>
        <begin position="115"/>
        <end position="218"/>
    </location>
</feature>
<reference evidence="7 8" key="1">
    <citation type="submission" date="2015-08" db="EMBL/GenBank/DDBJ databases">
        <title>Next Generation Sequencing and Analysis of the Genome of Puccinia sorghi L Schw, the Causal Agent of Maize Common Rust.</title>
        <authorList>
            <person name="Rochi L."/>
            <person name="Burguener G."/>
            <person name="Darino M."/>
            <person name="Turjanski A."/>
            <person name="Kreff E."/>
            <person name="Dieguez M.J."/>
            <person name="Sacco F."/>
        </authorList>
    </citation>
    <scope>NUCLEOTIDE SEQUENCE [LARGE SCALE GENOMIC DNA]</scope>
    <source>
        <strain evidence="7 8">RO10H11247</strain>
    </source>
</reference>
<dbReference type="PROSITE" id="PS50888">
    <property type="entry name" value="BHLH"/>
    <property type="match status" value="1"/>
</dbReference>
<evidence type="ECO:0000256" key="4">
    <source>
        <dbReference type="ARBA" id="ARBA00023242"/>
    </source>
</evidence>
<accession>A0A0L6V0E1</accession>
<feature type="compositionally biased region" description="Polar residues" evidence="5">
    <location>
        <begin position="1"/>
        <end position="18"/>
    </location>
</feature>
<evidence type="ECO:0000313" key="8">
    <source>
        <dbReference type="Proteomes" id="UP000037035"/>
    </source>
</evidence>
<comment type="caution">
    <text evidence="7">The sequence shown here is derived from an EMBL/GenBank/DDBJ whole genome shotgun (WGS) entry which is preliminary data.</text>
</comment>
<feature type="compositionally biased region" description="Low complexity" evidence="5">
    <location>
        <begin position="160"/>
        <end position="195"/>
    </location>
</feature>
<evidence type="ECO:0000256" key="5">
    <source>
        <dbReference type="SAM" id="MobiDB-lite"/>
    </source>
</evidence>
<dbReference type="Gene3D" id="4.10.280.10">
    <property type="entry name" value="Helix-loop-helix DNA-binding domain"/>
    <property type="match status" value="1"/>
</dbReference>
<evidence type="ECO:0000256" key="2">
    <source>
        <dbReference type="ARBA" id="ARBA00023015"/>
    </source>
</evidence>
<dbReference type="GO" id="GO:0046983">
    <property type="term" value="F:protein dimerization activity"/>
    <property type="evidence" value="ECO:0007669"/>
    <property type="project" value="InterPro"/>
</dbReference>
<protein>
    <recommendedName>
        <fullName evidence="6">BHLH domain-containing protein</fullName>
    </recommendedName>
</protein>